<comment type="similarity">
    <text evidence="7 8">Belongs to the class I-like SAM-binding methyltransferase superfamily. C5-methyltransferase family.</text>
</comment>
<dbReference type="Gene3D" id="3.40.50.150">
    <property type="entry name" value="Vaccinia Virus protein VP39"/>
    <property type="match status" value="1"/>
</dbReference>
<dbReference type="Gene3D" id="3.90.120.10">
    <property type="entry name" value="DNA Methylase, subunit A, domain 2"/>
    <property type="match status" value="1"/>
</dbReference>
<dbReference type="InterPro" id="IPR001525">
    <property type="entry name" value="C5_MeTfrase"/>
</dbReference>
<evidence type="ECO:0000256" key="7">
    <source>
        <dbReference type="PROSITE-ProRule" id="PRU01016"/>
    </source>
</evidence>
<sequence>MRINRQNVRTIDLFCGAGGSSYGARMAGAEIVAGFDIWQSAIKTYGSNFPNSRTFEGDLRDMEPEEVKNQIGEIDLILASPECTNHSVAKGSAERCELSKLTAFEVTRYAKVFNPKWIVIENVVEMASWSEHPKLLEELWKLNYFVKELRLNSADFGVPQARNRLFLVCSKAKEAGLPSAGKKHVPVSAIIDWSDKYKYTPLRKAGRAEKTLKRADNAIKELGKDKPFLMVYYGTGDGWQSLDKPLRTITTLDRFALVVPDGNNGHKMRMLQPEELKLAMGFGSDFNLNLDSLSRRERIKLMGNGVCPPVMESIVKSLIS</sequence>
<keyword evidence="4 7" id="KW-0949">S-adenosyl-L-methionine</keyword>
<name>A0A1I5TWN7_9BACT</name>
<proteinExistence type="inferred from homology"/>
<dbReference type="Pfam" id="PF00145">
    <property type="entry name" value="DNA_methylase"/>
    <property type="match status" value="1"/>
</dbReference>
<dbReference type="GO" id="GO:0009307">
    <property type="term" value="P:DNA restriction-modification system"/>
    <property type="evidence" value="ECO:0007669"/>
    <property type="project" value="UniProtKB-KW"/>
</dbReference>
<dbReference type="PANTHER" id="PTHR46098:SF1">
    <property type="entry name" value="TRNA (CYTOSINE(38)-C(5))-METHYLTRANSFERASE"/>
    <property type="match status" value="1"/>
</dbReference>
<dbReference type="SUPFAM" id="SSF53335">
    <property type="entry name" value="S-adenosyl-L-methionine-dependent methyltransferases"/>
    <property type="match status" value="1"/>
</dbReference>
<dbReference type="PRINTS" id="PR00105">
    <property type="entry name" value="C5METTRFRASE"/>
</dbReference>
<dbReference type="EC" id="2.1.1.37" evidence="1"/>
<keyword evidence="5" id="KW-0680">Restriction system</keyword>
<evidence type="ECO:0000256" key="3">
    <source>
        <dbReference type="ARBA" id="ARBA00022679"/>
    </source>
</evidence>
<dbReference type="Proteomes" id="UP000199306">
    <property type="component" value="Unassembled WGS sequence"/>
</dbReference>
<dbReference type="PANTHER" id="PTHR46098">
    <property type="entry name" value="TRNA (CYTOSINE(38)-C(5))-METHYLTRANSFERASE"/>
    <property type="match status" value="1"/>
</dbReference>
<dbReference type="GO" id="GO:0032259">
    <property type="term" value="P:methylation"/>
    <property type="evidence" value="ECO:0007669"/>
    <property type="project" value="UniProtKB-KW"/>
</dbReference>
<evidence type="ECO:0000313" key="9">
    <source>
        <dbReference type="EMBL" id="SFP87475.1"/>
    </source>
</evidence>
<dbReference type="AlphaFoldDB" id="A0A1I5TWN7"/>
<dbReference type="OrthoDB" id="32195at2"/>
<dbReference type="NCBIfam" id="TIGR00675">
    <property type="entry name" value="dcm"/>
    <property type="match status" value="1"/>
</dbReference>
<feature type="active site" evidence="7">
    <location>
        <position position="83"/>
    </location>
</feature>
<evidence type="ECO:0000256" key="4">
    <source>
        <dbReference type="ARBA" id="ARBA00022691"/>
    </source>
</evidence>
<dbReference type="InterPro" id="IPR029063">
    <property type="entry name" value="SAM-dependent_MTases_sf"/>
</dbReference>
<accession>A0A1I5TWN7</accession>
<keyword evidence="10" id="KW-1185">Reference proteome</keyword>
<dbReference type="PROSITE" id="PS51679">
    <property type="entry name" value="SAM_MT_C5"/>
    <property type="match status" value="1"/>
</dbReference>
<dbReference type="RefSeq" id="WP_092017500.1">
    <property type="nucleotide sequence ID" value="NZ_FOXH01000006.1"/>
</dbReference>
<dbReference type="InterPro" id="IPR050750">
    <property type="entry name" value="C5-MTase"/>
</dbReference>
<evidence type="ECO:0000256" key="2">
    <source>
        <dbReference type="ARBA" id="ARBA00022603"/>
    </source>
</evidence>
<keyword evidence="2 7" id="KW-0489">Methyltransferase</keyword>
<protein>
    <recommendedName>
        <fullName evidence="1">DNA (cytosine-5-)-methyltransferase</fullName>
        <ecNumber evidence="1">2.1.1.37</ecNumber>
    </recommendedName>
</protein>
<dbReference type="EMBL" id="FOXH01000006">
    <property type="protein sequence ID" value="SFP87475.1"/>
    <property type="molecule type" value="Genomic_DNA"/>
</dbReference>
<comment type="catalytic activity">
    <reaction evidence="6">
        <text>a 2'-deoxycytidine in DNA + S-adenosyl-L-methionine = a 5-methyl-2'-deoxycytidine in DNA + S-adenosyl-L-homocysteine + H(+)</text>
        <dbReference type="Rhea" id="RHEA:13681"/>
        <dbReference type="Rhea" id="RHEA-COMP:11369"/>
        <dbReference type="Rhea" id="RHEA-COMP:11370"/>
        <dbReference type="ChEBI" id="CHEBI:15378"/>
        <dbReference type="ChEBI" id="CHEBI:57856"/>
        <dbReference type="ChEBI" id="CHEBI:59789"/>
        <dbReference type="ChEBI" id="CHEBI:85452"/>
        <dbReference type="ChEBI" id="CHEBI:85454"/>
        <dbReference type="EC" id="2.1.1.37"/>
    </reaction>
</comment>
<organism evidence="9 10">
    <name type="scientific">Pseudarcicella hirudinis</name>
    <dbReference type="NCBI Taxonomy" id="1079859"/>
    <lineage>
        <taxon>Bacteria</taxon>
        <taxon>Pseudomonadati</taxon>
        <taxon>Bacteroidota</taxon>
        <taxon>Cytophagia</taxon>
        <taxon>Cytophagales</taxon>
        <taxon>Flectobacillaceae</taxon>
        <taxon>Pseudarcicella</taxon>
    </lineage>
</organism>
<gene>
    <name evidence="9" type="ORF">SAMN04515674_106243</name>
</gene>
<dbReference type="STRING" id="1079859.SAMN04515674_106243"/>
<evidence type="ECO:0000313" key="10">
    <source>
        <dbReference type="Proteomes" id="UP000199306"/>
    </source>
</evidence>
<keyword evidence="3 7" id="KW-0808">Transferase</keyword>
<evidence type="ECO:0000256" key="8">
    <source>
        <dbReference type="RuleBase" id="RU000416"/>
    </source>
</evidence>
<dbReference type="GO" id="GO:0003886">
    <property type="term" value="F:DNA (cytosine-5-)-methyltransferase activity"/>
    <property type="evidence" value="ECO:0007669"/>
    <property type="project" value="UniProtKB-EC"/>
</dbReference>
<evidence type="ECO:0000256" key="1">
    <source>
        <dbReference type="ARBA" id="ARBA00011975"/>
    </source>
</evidence>
<evidence type="ECO:0000256" key="6">
    <source>
        <dbReference type="ARBA" id="ARBA00047422"/>
    </source>
</evidence>
<evidence type="ECO:0000256" key="5">
    <source>
        <dbReference type="ARBA" id="ARBA00022747"/>
    </source>
</evidence>
<reference evidence="9 10" key="1">
    <citation type="submission" date="2016-10" db="EMBL/GenBank/DDBJ databases">
        <authorList>
            <person name="de Groot N.N."/>
        </authorList>
    </citation>
    <scope>NUCLEOTIDE SEQUENCE [LARGE SCALE GENOMIC DNA]</scope>
    <source>
        <strain evidence="10">E92,LMG 26720,CCM 7988</strain>
    </source>
</reference>